<evidence type="ECO:0000313" key="3">
    <source>
        <dbReference type="Proteomes" id="UP001283361"/>
    </source>
</evidence>
<organism evidence="2 3">
    <name type="scientific">Elysia crispata</name>
    <name type="common">lettuce slug</name>
    <dbReference type="NCBI Taxonomy" id="231223"/>
    <lineage>
        <taxon>Eukaryota</taxon>
        <taxon>Metazoa</taxon>
        <taxon>Spiralia</taxon>
        <taxon>Lophotrochozoa</taxon>
        <taxon>Mollusca</taxon>
        <taxon>Gastropoda</taxon>
        <taxon>Heterobranchia</taxon>
        <taxon>Euthyneura</taxon>
        <taxon>Panpulmonata</taxon>
        <taxon>Sacoglossa</taxon>
        <taxon>Placobranchoidea</taxon>
        <taxon>Plakobranchidae</taxon>
        <taxon>Elysia</taxon>
    </lineage>
</organism>
<dbReference type="Proteomes" id="UP001283361">
    <property type="component" value="Unassembled WGS sequence"/>
</dbReference>
<protein>
    <submittedName>
        <fullName evidence="2">Uncharacterized protein</fullName>
    </submittedName>
</protein>
<gene>
    <name evidence="2" type="ORF">RRG08_022668</name>
</gene>
<keyword evidence="3" id="KW-1185">Reference proteome</keyword>
<evidence type="ECO:0000313" key="2">
    <source>
        <dbReference type="EMBL" id="KAK3761269.1"/>
    </source>
</evidence>
<accession>A0AAE0Z1M0</accession>
<sequence>MSKSKVYHSGNFQPLVRSATTDISLVDRDANTSQTGQVDLVPASQHSPLDSAVLRSFDGQAATPRGSSPSLHRKSWRIDQSAHPTLP</sequence>
<reference evidence="2" key="1">
    <citation type="journal article" date="2023" name="G3 (Bethesda)">
        <title>A reference genome for the long-term kleptoplast-retaining sea slug Elysia crispata morphotype clarki.</title>
        <authorList>
            <person name="Eastman K.E."/>
            <person name="Pendleton A.L."/>
            <person name="Shaikh M.A."/>
            <person name="Suttiyut T."/>
            <person name="Ogas R."/>
            <person name="Tomko P."/>
            <person name="Gavelis G."/>
            <person name="Widhalm J.R."/>
            <person name="Wisecaver J.H."/>
        </authorList>
    </citation>
    <scope>NUCLEOTIDE SEQUENCE</scope>
    <source>
        <strain evidence="2">ECLA1</strain>
    </source>
</reference>
<name>A0AAE0Z1M0_9GAST</name>
<evidence type="ECO:0000256" key="1">
    <source>
        <dbReference type="SAM" id="MobiDB-lite"/>
    </source>
</evidence>
<feature type="region of interest" description="Disordered" evidence="1">
    <location>
        <begin position="57"/>
        <end position="87"/>
    </location>
</feature>
<dbReference type="EMBL" id="JAWDGP010004927">
    <property type="protein sequence ID" value="KAK3761269.1"/>
    <property type="molecule type" value="Genomic_DNA"/>
</dbReference>
<comment type="caution">
    <text evidence="2">The sequence shown here is derived from an EMBL/GenBank/DDBJ whole genome shotgun (WGS) entry which is preliminary data.</text>
</comment>
<proteinExistence type="predicted"/>
<dbReference type="AlphaFoldDB" id="A0AAE0Z1M0"/>